<sequence length="69" mass="7318">MAPTVAPIAAAPAASNVPIGKDGKPLKPCCACPETKKARDQCVLNNGEENCLELIKSHQQCLRDLGFKI</sequence>
<dbReference type="Gene3D" id="1.10.287.1130">
    <property type="entry name" value="CytochromE C oxidase copper chaperone"/>
    <property type="match status" value="1"/>
</dbReference>
<dbReference type="InterPro" id="IPR007745">
    <property type="entry name" value="Cyt_c_oxidase_Cu-chaperone"/>
</dbReference>
<keyword evidence="5" id="KW-0496">Mitochondrion</keyword>
<comment type="caution">
    <text evidence="9">The sequence shown here is derived from an EMBL/GenBank/DDBJ whole genome shotgun (WGS) entry which is preliminary data.</text>
</comment>
<name>A0A9P6T0M3_9FUNG</name>
<comment type="similarity">
    <text evidence="2">Belongs to the COX17 family.</text>
</comment>
<dbReference type="GO" id="GO:0005758">
    <property type="term" value="C:mitochondrial intermembrane space"/>
    <property type="evidence" value="ECO:0007669"/>
    <property type="project" value="UniProtKB-SubCell"/>
</dbReference>
<accession>A0A9P6T0M3</accession>
<protein>
    <submittedName>
        <fullName evidence="9">Cytochrome c oxidase copper chaperone</fullName>
    </submittedName>
</protein>
<dbReference type="SUPFAM" id="SSF47072">
    <property type="entry name" value="Cysteine alpha-hairpin motif"/>
    <property type="match status" value="1"/>
</dbReference>
<dbReference type="Proteomes" id="UP000703661">
    <property type="component" value="Unassembled WGS sequence"/>
</dbReference>
<dbReference type="AlphaFoldDB" id="A0A9P6T0M3"/>
<comment type="subcellular location">
    <subcellularLocation>
        <location evidence="1">Mitochondrion intermembrane space</location>
    </subcellularLocation>
</comment>
<dbReference type="Pfam" id="PF05051">
    <property type="entry name" value="COX17"/>
    <property type="match status" value="1"/>
</dbReference>
<feature type="binding site" evidence="8">
    <location>
        <position position="30"/>
    </location>
    <ligand>
        <name>Cu cation</name>
        <dbReference type="ChEBI" id="CHEBI:23378"/>
    </ligand>
</feature>
<evidence type="ECO:0000256" key="3">
    <source>
        <dbReference type="ARBA" id="ARBA00022723"/>
    </source>
</evidence>
<evidence type="ECO:0000256" key="8">
    <source>
        <dbReference type="PIRSR" id="PIRSR607745-1"/>
    </source>
</evidence>
<evidence type="ECO:0000256" key="6">
    <source>
        <dbReference type="ARBA" id="ARBA00023157"/>
    </source>
</evidence>
<dbReference type="PROSITE" id="PS51808">
    <property type="entry name" value="CHCH"/>
    <property type="match status" value="1"/>
</dbReference>
<keyword evidence="6" id="KW-1015">Disulfide bond</keyword>
<feature type="binding site" evidence="8">
    <location>
        <position position="29"/>
    </location>
    <ligand>
        <name>Cu cation</name>
        <dbReference type="ChEBI" id="CHEBI:23378"/>
    </ligand>
</feature>
<keyword evidence="7" id="KW-0143">Chaperone</keyword>
<dbReference type="InterPro" id="IPR009069">
    <property type="entry name" value="Cys_alpha_HP_mot_SF"/>
</dbReference>
<proteinExistence type="inferred from homology"/>
<keyword evidence="10" id="KW-1185">Reference proteome</keyword>
<dbReference type="PANTHER" id="PTHR16719:SF0">
    <property type="entry name" value="CYTOCHROME C OXIDASE COPPER CHAPERONE"/>
    <property type="match status" value="1"/>
</dbReference>
<reference evidence="9" key="1">
    <citation type="journal article" date="2020" name="Fungal Divers.">
        <title>Resolving the Mortierellaceae phylogeny through synthesis of multi-gene phylogenetics and phylogenomics.</title>
        <authorList>
            <person name="Vandepol N."/>
            <person name="Liber J."/>
            <person name="Desiro A."/>
            <person name="Na H."/>
            <person name="Kennedy M."/>
            <person name="Barry K."/>
            <person name="Grigoriev I.V."/>
            <person name="Miller A.N."/>
            <person name="O'Donnell K."/>
            <person name="Stajich J.E."/>
            <person name="Bonito G."/>
        </authorList>
    </citation>
    <scope>NUCLEOTIDE SEQUENCE</scope>
    <source>
        <strain evidence="9">NRRL 2769</strain>
    </source>
</reference>
<dbReference type="PANTHER" id="PTHR16719">
    <property type="entry name" value="CYTOCHROME C OXIDASE COPPER CHAPERONE"/>
    <property type="match status" value="1"/>
</dbReference>
<keyword evidence="3 8" id="KW-0479">Metal-binding</keyword>
<dbReference type="GO" id="GO:0016531">
    <property type="term" value="F:copper chaperone activity"/>
    <property type="evidence" value="ECO:0007669"/>
    <property type="project" value="InterPro"/>
</dbReference>
<dbReference type="GO" id="GO:0033617">
    <property type="term" value="P:mitochondrial respiratory chain complex IV assembly"/>
    <property type="evidence" value="ECO:0007669"/>
    <property type="project" value="TreeGrafter"/>
</dbReference>
<keyword evidence="4 8" id="KW-0186">Copper</keyword>
<evidence type="ECO:0000313" key="10">
    <source>
        <dbReference type="Proteomes" id="UP000703661"/>
    </source>
</evidence>
<evidence type="ECO:0000256" key="7">
    <source>
        <dbReference type="ARBA" id="ARBA00023186"/>
    </source>
</evidence>
<dbReference type="GO" id="GO:0005507">
    <property type="term" value="F:copper ion binding"/>
    <property type="evidence" value="ECO:0007669"/>
    <property type="project" value="InterPro"/>
</dbReference>
<organism evidence="9 10">
    <name type="scientific">Entomortierella chlamydospora</name>
    <dbReference type="NCBI Taxonomy" id="101097"/>
    <lineage>
        <taxon>Eukaryota</taxon>
        <taxon>Fungi</taxon>
        <taxon>Fungi incertae sedis</taxon>
        <taxon>Mucoromycota</taxon>
        <taxon>Mortierellomycotina</taxon>
        <taxon>Mortierellomycetes</taxon>
        <taxon>Mortierellales</taxon>
        <taxon>Mortierellaceae</taxon>
        <taxon>Entomortierella</taxon>
    </lineage>
</organism>
<evidence type="ECO:0000256" key="4">
    <source>
        <dbReference type="ARBA" id="ARBA00023008"/>
    </source>
</evidence>
<dbReference type="EMBL" id="JAAAID010000661">
    <property type="protein sequence ID" value="KAG0015080.1"/>
    <property type="molecule type" value="Genomic_DNA"/>
</dbReference>
<evidence type="ECO:0000256" key="1">
    <source>
        <dbReference type="ARBA" id="ARBA00004569"/>
    </source>
</evidence>
<evidence type="ECO:0000256" key="5">
    <source>
        <dbReference type="ARBA" id="ARBA00023128"/>
    </source>
</evidence>
<evidence type="ECO:0000256" key="2">
    <source>
        <dbReference type="ARBA" id="ARBA00009241"/>
    </source>
</evidence>
<evidence type="ECO:0000313" key="9">
    <source>
        <dbReference type="EMBL" id="KAG0015080.1"/>
    </source>
</evidence>
<gene>
    <name evidence="9" type="primary">COX17</name>
    <name evidence="9" type="ORF">BGZ80_010064</name>
</gene>
<dbReference type="OrthoDB" id="1915887at2759"/>